<keyword evidence="2" id="KW-1185">Reference proteome</keyword>
<evidence type="ECO:0000313" key="1">
    <source>
        <dbReference type="EMBL" id="AMP98285.1"/>
    </source>
</evidence>
<sequence>MAYTTTIRKNTLINLFPFNTESCQIVAILINLDRKAYSPNVTKDLILPSPEFTFSK</sequence>
<organism evidence="1 2">
    <name type="scientific">Pedobacter cryoconitis</name>
    <dbReference type="NCBI Taxonomy" id="188932"/>
    <lineage>
        <taxon>Bacteria</taxon>
        <taxon>Pseudomonadati</taxon>
        <taxon>Bacteroidota</taxon>
        <taxon>Sphingobacteriia</taxon>
        <taxon>Sphingobacteriales</taxon>
        <taxon>Sphingobacteriaceae</taxon>
        <taxon>Pedobacter</taxon>
    </lineage>
</organism>
<dbReference type="AlphaFoldDB" id="A0A127VAG9"/>
<protein>
    <submittedName>
        <fullName evidence="1">Uncharacterized protein</fullName>
    </submittedName>
</protein>
<dbReference type="EMBL" id="CP014504">
    <property type="protein sequence ID" value="AMP98285.1"/>
    <property type="molecule type" value="Genomic_DNA"/>
</dbReference>
<reference evidence="1 2" key="1">
    <citation type="submission" date="2016-03" db="EMBL/GenBank/DDBJ databases">
        <title>Complete genome sequence of Pedobacter cryoconitis PAMC 27485.</title>
        <authorList>
            <person name="Lee J."/>
            <person name="Kim O.-S."/>
        </authorList>
    </citation>
    <scope>NUCLEOTIDE SEQUENCE [LARGE SCALE GENOMIC DNA]</scope>
    <source>
        <strain evidence="1 2">PAMC 27485</strain>
    </source>
</reference>
<gene>
    <name evidence="1" type="ORF">AY601_1368</name>
</gene>
<name>A0A127VAG9_9SPHI</name>
<dbReference type="KEGG" id="pcm:AY601_1368"/>
<evidence type="ECO:0000313" key="2">
    <source>
        <dbReference type="Proteomes" id="UP000071561"/>
    </source>
</evidence>
<accession>A0A127VAG9</accession>
<dbReference type="PATRIC" id="fig|188932.3.peg.1425"/>
<proteinExistence type="predicted"/>
<dbReference type="Proteomes" id="UP000071561">
    <property type="component" value="Chromosome"/>
</dbReference>